<evidence type="ECO:0000313" key="1">
    <source>
        <dbReference type="EMBL" id="DAD47429.1"/>
    </source>
</evidence>
<organism evidence="1 2">
    <name type="scientific">Nelumbo nucifera</name>
    <name type="common">Sacred lotus</name>
    <dbReference type="NCBI Taxonomy" id="4432"/>
    <lineage>
        <taxon>Eukaryota</taxon>
        <taxon>Viridiplantae</taxon>
        <taxon>Streptophyta</taxon>
        <taxon>Embryophyta</taxon>
        <taxon>Tracheophyta</taxon>
        <taxon>Spermatophyta</taxon>
        <taxon>Magnoliopsida</taxon>
        <taxon>Proteales</taxon>
        <taxon>Nelumbonaceae</taxon>
        <taxon>Nelumbo</taxon>
    </lineage>
</organism>
<reference evidence="1 2" key="1">
    <citation type="journal article" date="2020" name="Mol. Biol. Evol.">
        <title>Distinct Expression and Methylation Patterns for Genes with Different Fates following a Single Whole-Genome Duplication in Flowering Plants.</title>
        <authorList>
            <person name="Shi T."/>
            <person name="Rahmani R.S."/>
            <person name="Gugger P.F."/>
            <person name="Wang M."/>
            <person name="Li H."/>
            <person name="Zhang Y."/>
            <person name="Li Z."/>
            <person name="Wang Q."/>
            <person name="Van de Peer Y."/>
            <person name="Marchal K."/>
            <person name="Chen J."/>
        </authorList>
    </citation>
    <scope>NUCLEOTIDE SEQUENCE [LARGE SCALE GENOMIC DNA]</scope>
    <source>
        <tissue evidence="1">Leaf</tissue>
    </source>
</reference>
<protein>
    <submittedName>
        <fullName evidence="1">Uncharacterized protein</fullName>
    </submittedName>
</protein>
<dbReference type="EMBL" id="DUZY01000008">
    <property type="protein sequence ID" value="DAD47429.1"/>
    <property type="molecule type" value="Genomic_DNA"/>
</dbReference>
<gene>
    <name evidence="1" type="ORF">HUJ06_017366</name>
</gene>
<name>A0A822ZVY2_NELNU</name>
<accession>A0A822ZVY2</accession>
<dbReference type="AlphaFoldDB" id="A0A822ZVY2"/>
<proteinExistence type="predicted"/>
<sequence>MDLSKTELSVQIHGLPLDWRIRSVGEKTAAQVGKVVANNSLDLQKLLIHQLFQRATSVALPEATAKGGKSVVTFGVASGEPFGGGIESREDRGVQSGHEQAVTGTLMVDNIEEEHLGKFKDPEGIPKTFLYSSKLGVVGPSKKRKVASFSDMGNELIHHLWVGENGGKETCKKVPDHRSGEEARSGCIESSNSRASVVVPLQPRVHP</sequence>
<dbReference type="Proteomes" id="UP000607653">
    <property type="component" value="Unassembled WGS sequence"/>
</dbReference>
<evidence type="ECO:0000313" key="2">
    <source>
        <dbReference type="Proteomes" id="UP000607653"/>
    </source>
</evidence>
<comment type="caution">
    <text evidence="1">The sequence shown here is derived from an EMBL/GenBank/DDBJ whole genome shotgun (WGS) entry which is preliminary data.</text>
</comment>
<keyword evidence="2" id="KW-1185">Reference proteome</keyword>